<dbReference type="AlphaFoldDB" id="L0DQ70"/>
<dbReference type="InterPro" id="IPR006680">
    <property type="entry name" value="Amidohydro-rel"/>
</dbReference>
<evidence type="ECO:0000313" key="3">
    <source>
        <dbReference type="EMBL" id="AGA30980.1"/>
    </source>
</evidence>
<dbReference type="GO" id="GO:0016831">
    <property type="term" value="F:carboxy-lyase activity"/>
    <property type="evidence" value="ECO:0007669"/>
    <property type="project" value="InterPro"/>
</dbReference>
<keyword evidence="4" id="KW-1185">Reference proteome</keyword>
<sequence>MTPRLIDTNVNLSRWPTRRVRNDETARLVATLSGHGVVEAWAGSFDALLHKDLAGVNTRLAHECRAQSRIRLVPFGSVNPAQPDWEEDLRRCVEEHGMPGIRLHPNYHGYQLDHPAFAQLLTLAAKRGLVVALCLQMEDERMMHPAFRVTPVNPAPLAAVIAKIPGIRLLLLNALNVIRGASLQKVVQAGDISVEISAREGAGGVASLLEEVPLDRVLFGSHAPFLYFESAILKLKESDLTPAQLRAVQEQNARRLVSAAR</sequence>
<dbReference type="Pfam" id="PF04909">
    <property type="entry name" value="Amidohydro_2"/>
    <property type="match status" value="1"/>
</dbReference>
<evidence type="ECO:0000259" key="2">
    <source>
        <dbReference type="Pfam" id="PF04909"/>
    </source>
</evidence>
<gene>
    <name evidence="3" type="ordered locus">Sinac_6924</name>
</gene>
<dbReference type="OrthoDB" id="265149at2"/>
<dbReference type="eggNOG" id="COG2159">
    <property type="taxonomic scope" value="Bacteria"/>
</dbReference>
<organism evidence="3 4">
    <name type="scientific">Singulisphaera acidiphila (strain ATCC BAA-1392 / DSM 18658 / VKM B-2454 / MOB10)</name>
    <dbReference type="NCBI Taxonomy" id="886293"/>
    <lineage>
        <taxon>Bacteria</taxon>
        <taxon>Pseudomonadati</taxon>
        <taxon>Planctomycetota</taxon>
        <taxon>Planctomycetia</taxon>
        <taxon>Isosphaerales</taxon>
        <taxon>Isosphaeraceae</taxon>
        <taxon>Singulisphaera</taxon>
    </lineage>
</organism>
<dbReference type="GO" id="GO:0016787">
    <property type="term" value="F:hydrolase activity"/>
    <property type="evidence" value="ECO:0007669"/>
    <property type="project" value="UniProtKB-KW"/>
</dbReference>
<dbReference type="SUPFAM" id="SSF51556">
    <property type="entry name" value="Metallo-dependent hydrolases"/>
    <property type="match status" value="1"/>
</dbReference>
<evidence type="ECO:0000313" key="4">
    <source>
        <dbReference type="Proteomes" id="UP000010798"/>
    </source>
</evidence>
<keyword evidence="3" id="KW-0378">Hydrolase</keyword>
<dbReference type="Proteomes" id="UP000010798">
    <property type="component" value="Chromosome"/>
</dbReference>
<keyword evidence="1" id="KW-0456">Lyase</keyword>
<dbReference type="EMBL" id="CP003364">
    <property type="protein sequence ID" value="AGA30980.1"/>
    <property type="molecule type" value="Genomic_DNA"/>
</dbReference>
<dbReference type="InterPro" id="IPR032465">
    <property type="entry name" value="ACMSD"/>
</dbReference>
<feature type="domain" description="Amidohydrolase-related" evidence="2">
    <location>
        <begin position="49"/>
        <end position="170"/>
    </location>
</feature>
<dbReference type="PANTHER" id="PTHR21240:SF28">
    <property type="entry name" value="ISO-OROTATE DECARBOXYLASE (EUROFUNG)"/>
    <property type="match status" value="1"/>
</dbReference>
<dbReference type="GO" id="GO:0005737">
    <property type="term" value="C:cytoplasm"/>
    <property type="evidence" value="ECO:0007669"/>
    <property type="project" value="TreeGrafter"/>
</dbReference>
<dbReference type="InterPro" id="IPR032466">
    <property type="entry name" value="Metal_Hydrolase"/>
</dbReference>
<dbReference type="Gene3D" id="3.20.20.140">
    <property type="entry name" value="Metal-dependent hydrolases"/>
    <property type="match status" value="1"/>
</dbReference>
<accession>L0DQ70</accession>
<name>L0DQ70_SINAD</name>
<proteinExistence type="predicted"/>
<dbReference type="RefSeq" id="WP_015250052.1">
    <property type="nucleotide sequence ID" value="NC_019892.1"/>
</dbReference>
<dbReference type="KEGG" id="saci:Sinac_6924"/>
<evidence type="ECO:0000256" key="1">
    <source>
        <dbReference type="ARBA" id="ARBA00023239"/>
    </source>
</evidence>
<dbReference type="GO" id="GO:0019748">
    <property type="term" value="P:secondary metabolic process"/>
    <property type="evidence" value="ECO:0007669"/>
    <property type="project" value="TreeGrafter"/>
</dbReference>
<reference evidence="3 4" key="1">
    <citation type="submission" date="2012-02" db="EMBL/GenBank/DDBJ databases">
        <title>Complete sequence of chromosome of Singulisphaera acidiphila DSM 18658.</title>
        <authorList>
            <consortium name="US DOE Joint Genome Institute (JGI-PGF)"/>
            <person name="Lucas S."/>
            <person name="Copeland A."/>
            <person name="Lapidus A."/>
            <person name="Glavina del Rio T."/>
            <person name="Dalin E."/>
            <person name="Tice H."/>
            <person name="Bruce D."/>
            <person name="Goodwin L."/>
            <person name="Pitluck S."/>
            <person name="Peters L."/>
            <person name="Ovchinnikova G."/>
            <person name="Chertkov O."/>
            <person name="Kyrpides N."/>
            <person name="Mavromatis K."/>
            <person name="Ivanova N."/>
            <person name="Brettin T."/>
            <person name="Detter J.C."/>
            <person name="Han C."/>
            <person name="Larimer F."/>
            <person name="Land M."/>
            <person name="Hauser L."/>
            <person name="Markowitz V."/>
            <person name="Cheng J.-F."/>
            <person name="Hugenholtz P."/>
            <person name="Woyke T."/>
            <person name="Wu D."/>
            <person name="Tindall B."/>
            <person name="Pomrenke H."/>
            <person name="Brambilla E."/>
            <person name="Klenk H.-P."/>
            <person name="Eisen J.A."/>
        </authorList>
    </citation>
    <scope>NUCLEOTIDE SEQUENCE [LARGE SCALE GENOMIC DNA]</scope>
    <source>
        <strain evidence="4">ATCC BAA-1392 / DSM 18658 / VKM B-2454 / MOB10</strain>
    </source>
</reference>
<dbReference type="HOGENOM" id="CLU_077099_0_0_0"/>
<protein>
    <submittedName>
        <fullName evidence="3">Putative TIM-barrel fold metal-dependent hydrolase</fullName>
    </submittedName>
</protein>
<dbReference type="PANTHER" id="PTHR21240">
    <property type="entry name" value="2-AMINO-3-CARBOXYLMUCONATE-6-SEMIALDEHYDE DECARBOXYLASE"/>
    <property type="match status" value="1"/>
</dbReference>
<dbReference type="STRING" id="886293.Sinac_6924"/>